<dbReference type="Pfam" id="PF01546">
    <property type="entry name" value="Peptidase_M20"/>
    <property type="match status" value="1"/>
</dbReference>
<evidence type="ECO:0000313" key="5">
    <source>
        <dbReference type="Proteomes" id="UP000466848"/>
    </source>
</evidence>
<dbReference type="PANTHER" id="PTHR11014:SF63">
    <property type="entry name" value="METALLOPEPTIDASE, PUTATIVE (AFU_ORTHOLOGUE AFUA_6G09600)-RELATED"/>
    <property type="match status" value="1"/>
</dbReference>
<name>A0A858BXY5_9FIRM</name>
<proteinExistence type="predicted"/>
<feature type="binding site" evidence="2">
    <location>
        <position position="369"/>
    </location>
    <ligand>
        <name>Mn(2+)</name>
        <dbReference type="ChEBI" id="CHEBI:29035"/>
        <label>2</label>
    </ligand>
</feature>
<dbReference type="SUPFAM" id="SSF53187">
    <property type="entry name" value="Zn-dependent exopeptidases"/>
    <property type="match status" value="1"/>
</dbReference>
<evidence type="ECO:0000313" key="4">
    <source>
        <dbReference type="EMBL" id="QIB68926.1"/>
    </source>
</evidence>
<evidence type="ECO:0000259" key="3">
    <source>
        <dbReference type="Pfam" id="PF07687"/>
    </source>
</evidence>
<sequence>MDIRLRIHEIAGEIIEIRRKLHACPELSEQEEETAKVISDSLNRWDIIHQTGIGGHGVVGLIRGQGAVHPQQPFVTVGIRADMDALPIEESTGLPFQSRKPGIMHACGHDIHMAVLLGSAKIFKEMAEELNGNIKLFFQPAEETVGGAWPMIQAGCLKEPQVDAVLGLHIAPELEVGKVEFCRGQMYAASTEFQIAVQGKGCHGAHPEKGVDSILVAASVVTALQSIITRNLPPVTPAVITVGRIQGGSKNNIVAPETILSGIIRALDQHDREFLKTRLQEVSEQVAAGFGARALVTFEDSYPALSNDRQVVELLSQAAAKVLGQEAICFQKQPSMGSDDFAYFSQVVKSAYFHLGCLEEGQTIPQTLHSGDLNPAEACLEIGILVEVLGALELLKQRP</sequence>
<accession>A0A858BXY5</accession>
<evidence type="ECO:0000256" key="1">
    <source>
        <dbReference type="ARBA" id="ARBA00022801"/>
    </source>
</evidence>
<keyword evidence="5" id="KW-1185">Reference proteome</keyword>
<keyword evidence="1 4" id="KW-0378">Hydrolase</keyword>
<dbReference type="GO" id="GO:0050118">
    <property type="term" value="F:N-acetyldiaminopimelate deacetylase activity"/>
    <property type="evidence" value="ECO:0007669"/>
    <property type="project" value="UniProtKB-ARBA"/>
</dbReference>
<reference evidence="4 5" key="1">
    <citation type="submission" date="2020-02" db="EMBL/GenBank/DDBJ databases">
        <authorList>
            <person name="Kim Y.B."/>
            <person name="Roh S.W."/>
        </authorList>
    </citation>
    <scope>NUCLEOTIDE SEQUENCE [LARGE SCALE GENOMIC DNA]</scope>
    <source>
        <strain evidence="4 5">DSM 103574</strain>
    </source>
</reference>
<dbReference type="InterPro" id="IPR036264">
    <property type="entry name" value="Bact_exopeptidase_dim_dom"/>
</dbReference>
<dbReference type="CDD" id="cd03886">
    <property type="entry name" value="M20_Acy1"/>
    <property type="match status" value="1"/>
</dbReference>
<dbReference type="PANTHER" id="PTHR11014">
    <property type="entry name" value="PEPTIDASE M20 FAMILY MEMBER"/>
    <property type="match status" value="1"/>
</dbReference>
<feature type="domain" description="Peptidase M20 dimerisation" evidence="3">
    <location>
        <begin position="192"/>
        <end position="287"/>
    </location>
</feature>
<keyword evidence="2" id="KW-0479">Metal-binding</keyword>
<dbReference type="PIRSF" id="PIRSF005962">
    <property type="entry name" value="Pept_M20D_amidohydro"/>
    <property type="match status" value="1"/>
</dbReference>
<gene>
    <name evidence="4" type="ORF">Ami103574_06135</name>
</gene>
<dbReference type="Gene3D" id="3.30.70.360">
    <property type="match status" value="1"/>
</dbReference>
<dbReference type="GO" id="GO:0019877">
    <property type="term" value="P:diaminopimelate biosynthetic process"/>
    <property type="evidence" value="ECO:0007669"/>
    <property type="project" value="UniProtKB-ARBA"/>
</dbReference>
<feature type="binding site" evidence="2">
    <location>
        <position position="169"/>
    </location>
    <ligand>
        <name>Mn(2+)</name>
        <dbReference type="ChEBI" id="CHEBI:29035"/>
        <label>2</label>
    </ligand>
</feature>
<protein>
    <submittedName>
        <fullName evidence="4">Amidohydrolase</fullName>
    </submittedName>
</protein>
<dbReference type="FunFam" id="3.30.70.360:FF:000001">
    <property type="entry name" value="N-acetyldiaminopimelate deacetylase"/>
    <property type="match status" value="1"/>
</dbReference>
<organism evidence="4 5">
    <name type="scientific">Aminipila butyrica</name>
    <dbReference type="NCBI Taxonomy" id="433296"/>
    <lineage>
        <taxon>Bacteria</taxon>
        <taxon>Bacillati</taxon>
        <taxon>Bacillota</taxon>
        <taxon>Clostridia</taxon>
        <taxon>Peptostreptococcales</taxon>
        <taxon>Anaerovoracaceae</taxon>
        <taxon>Aminipila</taxon>
    </lineage>
</organism>
<dbReference type="SUPFAM" id="SSF55031">
    <property type="entry name" value="Bacterial exopeptidase dimerisation domain"/>
    <property type="match status" value="1"/>
</dbReference>
<feature type="binding site" evidence="2">
    <location>
        <position position="109"/>
    </location>
    <ligand>
        <name>Mn(2+)</name>
        <dbReference type="ChEBI" id="CHEBI:29035"/>
        <label>2</label>
    </ligand>
</feature>
<dbReference type="Gene3D" id="3.40.630.10">
    <property type="entry name" value="Zn peptidases"/>
    <property type="match status" value="1"/>
</dbReference>
<dbReference type="KEGG" id="abut:Ami103574_06135"/>
<dbReference type="InterPro" id="IPR002933">
    <property type="entry name" value="Peptidase_M20"/>
</dbReference>
<dbReference type="RefSeq" id="WP_163065789.1">
    <property type="nucleotide sequence ID" value="NZ_CP048649.1"/>
</dbReference>
<dbReference type="AlphaFoldDB" id="A0A858BXY5"/>
<feature type="binding site" evidence="2">
    <location>
        <position position="107"/>
    </location>
    <ligand>
        <name>Mn(2+)</name>
        <dbReference type="ChEBI" id="CHEBI:29035"/>
        <label>2</label>
    </ligand>
</feature>
<dbReference type="EMBL" id="CP048649">
    <property type="protein sequence ID" value="QIB68926.1"/>
    <property type="molecule type" value="Genomic_DNA"/>
</dbReference>
<dbReference type="InterPro" id="IPR017439">
    <property type="entry name" value="Amidohydrolase"/>
</dbReference>
<dbReference type="Pfam" id="PF07687">
    <property type="entry name" value="M20_dimer"/>
    <property type="match status" value="1"/>
</dbReference>
<dbReference type="GO" id="GO:0046872">
    <property type="term" value="F:metal ion binding"/>
    <property type="evidence" value="ECO:0007669"/>
    <property type="project" value="UniProtKB-KW"/>
</dbReference>
<comment type="cofactor">
    <cofactor evidence="2">
        <name>Mn(2+)</name>
        <dbReference type="ChEBI" id="CHEBI:29035"/>
    </cofactor>
    <text evidence="2">The Mn(2+) ion enhances activity.</text>
</comment>
<dbReference type="NCBIfam" id="TIGR01891">
    <property type="entry name" value="amidohydrolases"/>
    <property type="match status" value="1"/>
</dbReference>
<keyword evidence="2" id="KW-0464">Manganese</keyword>
<dbReference type="InterPro" id="IPR011650">
    <property type="entry name" value="Peptidase_M20_dimer"/>
</dbReference>
<feature type="binding site" evidence="2">
    <location>
        <position position="143"/>
    </location>
    <ligand>
        <name>Mn(2+)</name>
        <dbReference type="ChEBI" id="CHEBI:29035"/>
        <label>2</label>
    </ligand>
</feature>
<dbReference type="Proteomes" id="UP000466848">
    <property type="component" value="Chromosome"/>
</dbReference>
<evidence type="ECO:0000256" key="2">
    <source>
        <dbReference type="PIRSR" id="PIRSR005962-1"/>
    </source>
</evidence>